<keyword evidence="9" id="KW-1185">Reference proteome</keyword>
<evidence type="ECO:0000256" key="3">
    <source>
        <dbReference type="ARBA" id="ARBA00023054"/>
    </source>
</evidence>
<evidence type="ECO:0000313" key="8">
    <source>
        <dbReference type="EMBL" id="APW59712.1"/>
    </source>
</evidence>
<keyword evidence="3 4" id="KW-0175">Coiled coil</keyword>
<dbReference type="NCBIfam" id="TIGR01730">
    <property type="entry name" value="RND_mfp"/>
    <property type="match status" value="1"/>
</dbReference>
<evidence type="ECO:0000256" key="2">
    <source>
        <dbReference type="ARBA" id="ARBA00009477"/>
    </source>
</evidence>
<dbReference type="InterPro" id="IPR058649">
    <property type="entry name" value="CzcB_C"/>
</dbReference>
<dbReference type="STRING" id="1387353.BSF38_01143"/>
<dbReference type="InterPro" id="IPR050465">
    <property type="entry name" value="UPF0194_transport"/>
</dbReference>
<feature type="coiled-coil region" evidence="4">
    <location>
        <begin position="154"/>
        <end position="181"/>
    </location>
</feature>
<feature type="compositionally biased region" description="Basic and acidic residues" evidence="5">
    <location>
        <begin position="478"/>
        <end position="493"/>
    </location>
</feature>
<comment type="similarity">
    <text evidence="2">Belongs to the membrane fusion protein (MFP) (TC 8.A.1) family.</text>
</comment>
<reference evidence="9" key="1">
    <citation type="submission" date="2016-12" db="EMBL/GenBank/DDBJ databases">
        <title>Comparative genomics of four Isosphaeraceae planctomycetes: a common pool of plasmids and glycoside hydrolase genes.</title>
        <authorList>
            <person name="Ivanova A."/>
        </authorList>
    </citation>
    <scope>NUCLEOTIDE SEQUENCE [LARGE SCALE GENOMIC DNA]</scope>
    <source>
        <strain evidence="9">PX4</strain>
    </source>
</reference>
<evidence type="ECO:0000256" key="5">
    <source>
        <dbReference type="SAM" id="MobiDB-lite"/>
    </source>
</evidence>
<dbReference type="OrthoDB" id="259669at2"/>
<gene>
    <name evidence="8" type="primary">macA_3</name>
    <name evidence="8" type="ORF">BSF38_01143</name>
</gene>
<dbReference type="InterPro" id="IPR006143">
    <property type="entry name" value="RND_pump_MFP"/>
</dbReference>
<name>A0A1U7CLA1_9BACT</name>
<evidence type="ECO:0000256" key="1">
    <source>
        <dbReference type="ARBA" id="ARBA00004196"/>
    </source>
</evidence>
<dbReference type="PRINTS" id="PR01490">
    <property type="entry name" value="RTXTOXIND"/>
</dbReference>
<dbReference type="GO" id="GO:0030313">
    <property type="term" value="C:cell envelope"/>
    <property type="evidence" value="ECO:0007669"/>
    <property type="project" value="UniProtKB-SubCell"/>
</dbReference>
<dbReference type="KEGG" id="pbor:BSF38_01143"/>
<organism evidence="8 9">
    <name type="scientific">Paludisphaera borealis</name>
    <dbReference type="NCBI Taxonomy" id="1387353"/>
    <lineage>
        <taxon>Bacteria</taxon>
        <taxon>Pseudomonadati</taxon>
        <taxon>Planctomycetota</taxon>
        <taxon>Planctomycetia</taxon>
        <taxon>Isosphaerales</taxon>
        <taxon>Isosphaeraceae</taxon>
        <taxon>Paludisphaera</taxon>
    </lineage>
</organism>
<dbReference type="Proteomes" id="UP000186309">
    <property type="component" value="Chromosome"/>
</dbReference>
<feature type="coiled-coil region" evidence="4">
    <location>
        <begin position="96"/>
        <end position="123"/>
    </location>
</feature>
<dbReference type="EMBL" id="CP019082">
    <property type="protein sequence ID" value="APW59712.1"/>
    <property type="molecule type" value="Genomic_DNA"/>
</dbReference>
<evidence type="ECO:0000259" key="7">
    <source>
        <dbReference type="Pfam" id="PF25990"/>
    </source>
</evidence>
<dbReference type="Pfam" id="PF25975">
    <property type="entry name" value="CzcB_C"/>
    <property type="match status" value="1"/>
</dbReference>
<dbReference type="GO" id="GO:0016020">
    <property type="term" value="C:membrane"/>
    <property type="evidence" value="ECO:0007669"/>
    <property type="project" value="InterPro"/>
</dbReference>
<evidence type="ECO:0000313" key="9">
    <source>
        <dbReference type="Proteomes" id="UP000186309"/>
    </source>
</evidence>
<dbReference type="PANTHER" id="PTHR32347:SF23">
    <property type="entry name" value="BLL5650 PROTEIN"/>
    <property type="match status" value="1"/>
</dbReference>
<protein>
    <submittedName>
        <fullName evidence="8">Macrolide export protein MacA</fullName>
    </submittedName>
</protein>
<feature type="domain" description="YknX-like beta-barrel" evidence="7">
    <location>
        <begin position="326"/>
        <end position="406"/>
    </location>
</feature>
<dbReference type="Gene3D" id="2.40.420.20">
    <property type="match status" value="1"/>
</dbReference>
<dbReference type="AlphaFoldDB" id="A0A1U7CLA1"/>
<sequence>MLGGAGLVGGVGYFGVLPAWSVSSKADRPLVAHAKRATLSITVSERGNVESCVTVDGICELDGGQNKISYLIPEGTKVKKGDVVVKFDGSEIQKNISQQEIKHKQATARIETTQQEMEIQRNKGESDVIAAEVELTLARLDLEKYQKGDYPAEITKSKGEMEKLKKDVKAEEAKLAQYNALMRKGFKTKDDVRIQESTLEAKKLDYTSSELFLSVKTDYEYKRKSTEFSSKADQAQKKVEQQAATAKAQVSKAASEYEAAKSTAGIEKQQLDAYLAQKEKTVIKAQQEGIVAYSNERYWDPSSQVREGATVYSRQKIFSLPDMTRMQVKVQIHESLIKKIKKGQKAEVRVDAFPSVVFVGTVKSVSQLADSSDSWRSGGIKQYTTIVTIDDIFTHELKPGMTAEARIRVGELSNILVVPVQAIAEHKGDFFAFVEDPGGFHRRKVKIGENNEKLVEVLEGLQEGDTVALDAHARAAAEFKNEDAKEGDGEKPADPPSTTPQPKSP</sequence>
<evidence type="ECO:0000259" key="6">
    <source>
        <dbReference type="Pfam" id="PF25975"/>
    </source>
</evidence>
<evidence type="ECO:0000256" key="4">
    <source>
        <dbReference type="SAM" id="Coils"/>
    </source>
</evidence>
<dbReference type="GO" id="GO:0022857">
    <property type="term" value="F:transmembrane transporter activity"/>
    <property type="evidence" value="ECO:0007669"/>
    <property type="project" value="InterPro"/>
</dbReference>
<feature type="compositionally biased region" description="Pro residues" evidence="5">
    <location>
        <begin position="494"/>
        <end position="505"/>
    </location>
</feature>
<proteinExistence type="inferred from homology"/>
<dbReference type="Gene3D" id="2.40.30.170">
    <property type="match status" value="1"/>
</dbReference>
<dbReference type="Pfam" id="PF25990">
    <property type="entry name" value="Beta-barrel_YknX"/>
    <property type="match status" value="1"/>
</dbReference>
<feature type="domain" description="CzcB-like C-terminal circularly permuted SH3-like" evidence="6">
    <location>
        <begin position="417"/>
        <end position="469"/>
    </location>
</feature>
<feature type="region of interest" description="Disordered" evidence="5">
    <location>
        <begin position="478"/>
        <end position="505"/>
    </location>
</feature>
<dbReference type="PANTHER" id="PTHR32347">
    <property type="entry name" value="EFFLUX SYSTEM COMPONENT YKNX-RELATED"/>
    <property type="match status" value="1"/>
</dbReference>
<dbReference type="InterPro" id="IPR058636">
    <property type="entry name" value="Beta-barrel_YknX"/>
</dbReference>
<accession>A0A1U7CLA1</accession>
<comment type="subcellular location">
    <subcellularLocation>
        <location evidence="1">Cell envelope</location>
    </subcellularLocation>
</comment>